<feature type="binding site" evidence="13">
    <location>
        <position position="217"/>
    </location>
    <ligand>
        <name>Zn(2+)</name>
        <dbReference type="ChEBI" id="CHEBI:29105"/>
        <label>1</label>
    </ligand>
</feature>
<comment type="domain">
    <text evidence="13">The J domain is necessary and sufficient to stimulate DnaK ATPase activity. Zinc center 1 plays an important role in the autonomous, DnaK-independent chaperone activity of DnaJ. Zinc center 2 is essential for interaction with DnaK and for DnaJ activity.</text>
</comment>
<dbReference type="GO" id="GO:0009408">
    <property type="term" value="P:response to heat"/>
    <property type="evidence" value="ECO:0007669"/>
    <property type="project" value="InterPro"/>
</dbReference>
<evidence type="ECO:0000256" key="1">
    <source>
        <dbReference type="ARBA" id="ARBA00004496"/>
    </source>
</evidence>
<comment type="function">
    <text evidence="13">Participates actively in the response to hyperosmotic and heat shock by preventing the aggregation of stress-denatured proteins and by disaggregating proteins, also in an autonomous, DnaK-independent fashion. Unfolded proteins bind initially to DnaJ; upon interaction with the DnaJ-bound protein, DnaK hydrolyzes its bound ATP, resulting in the formation of a stable complex. GrpE releases ADP from DnaK; ATP binding to DnaK triggers the release of the substrate protein, thus completing the reaction cycle. Several rounds of ATP-dependent interactions between DnaJ, DnaK and GrpE are required for fully efficient folding. Also involved, together with DnaK and GrpE, in the DNA replication of plasmids through activation of initiation proteins.</text>
</comment>
<dbReference type="InterPro" id="IPR001305">
    <property type="entry name" value="HSP_DnaJ_Cys-rich_dom"/>
</dbReference>
<feature type="repeat" description="CXXCXGXG motif" evidence="13">
    <location>
        <begin position="214"/>
        <end position="221"/>
    </location>
</feature>
<feature type="repeat" description="CXXCXGXG motif" evidence="13">
    <location>
        <begin position="157"/>
        <end position="164"/>
    </location>
</feature>
<feature type="zinc finger region" description="CR-type" evidence="14">
    <location>
        <begin position="144"/>
        <end position="226"/>
    </location>
</feature>
<evidence type="ECO:0000256" key="2">
    <source>
        <dbReference type="ARBA" id="ARBA00011738"/>
    </source>
</evidence>
<evidence type="ECO:0000313" key="18">
    <source>
        <dbReference type="Proteomes" id="UP000824123"/>
    </source>
</evidence>
<dbReference type="InterPro" id="IPR018253">
    <property type="entry name" value="DnaJ_domain_CS"/>
</dbReference>
<dbReference type="PANTHER" id="PTHR43096:SF48">
    <property type="entry name" value="CHAPERONE PROTEIN DNAJ"/>
    <property type="match status" value="1"/>
</dbReference>
<name>A0A9D1LPM3_9FIRM</name>
<feature type="binding site" evidence="13">
    <location>
        <position position="157"/>
    </location>
    <ligand>
        <name>Zn(2+)</name>
        <dbReference type="ChEBI" id="CHEBI:29105"/>
        <label>1</label>
    </ligand>
</feature>
<feature type="domain" description="J" evidence="15">
    <location>
        <begin position="15"/>
        <end position="80"/>
    </location>
</feature>
<evidence type="ECO:0000259" key="16">
    <source>
        <dbReference type="PROSITE" id="PS51188"/>
    </source>
</evidence>
<dbReference type="CDD" id="cd10747">
    <property type="entry name" value="DnaJ_C"/>
    <property type="match status" value="1"/>
</dbReference>
<dbReference type="NCBIfam" id="TIGR02349">
    <property type="entry name" value="DnaJ_bact"/>
    <property type="match status" value="1"/>
</dbReference>
<feature type="binding site" evidence="13">
    <location>
        <position position="214"/>
    </location>
    <ligand>
        <name>Zn(2+)</name>
        <dbReference type="ChEBI" id="CHEBI:29105"/>
        <label>1</label>
    </ligand>
</feature>
<dbReference type="InterPro" id="IPR036410">
    <property type="entry name" value="HSP_DnaJ_Cys-rich_dom_sf"/>
</dbReference>
<feature type="binding site" evidence="13">
    <location>
        <position position="203"/>
    </location>
    <ligand>
        <name>Zn(2+)</name>
        <dbReference type="ChEBI" id="CHEBI:29105"/>
        <label>2</label>
    </ligand>
</feature>
<evidence type="ECO:0000256" key="11">
    <source>
        <dbReference type="ARBA" id="ARBA00061004"/>
    </source>
</evidence>
<dbReference type="GO" id="GO:0006260">
    <property type="term" value="P:DNA replication"/>
    <property type="evidence" value="ECO:0007669"/>
    <property type="project" value="UniProtKB-KW"/>
</dbReference>
<feature type="repeat" description="CXXCXGXG motif" evidence="13">
    <location>
        <begin position="174"/>
        <end position="181"/>
    </location>
</feature>
<dbReference type="GO" id="GO:0031072">
    <property type="term" value="F:heat shock protein binding"/>
    <property type="evidence" value="ECO:0007669"/>
    <property type="project" value="InterPro"/>
</dbReference>
<dbReference type="CDD" id="cd10719">
    <property type="entry name" value="DnaJ_zf"/>
    <property type="match status" value="1"/>
</dbReference>
<dbReference type="SUPFAM" id="SSF49493">
    <property type="entry name" value="HSP40/DnaJ peptide-binding domain"/>
    <property type="match status" value="2"/>
</dbReference>
<protein>
    <recommendedName>
        <fullName evidence="12 13">Chaperone protein DnaJ</fullName>
    </recommendedName>
</protein>
<comment type="similarity">
    <text evidence="11 13">Belongs to the DnaJ family.</text>
</comment>
<comment type="cofactor">
    <cofactor evidence="13">
        <name>Zn(2+)</name>
        <dbReference type="ChEBI" id="CHEBI:29105"/>
    </cofactor>
    <text evidence="13">Binds 2 Zn(2+) ions per monomer.</text>
</comment>
<dbReference type="SUPFAM" id="SSF46565">
    <property type="entry name" value="Chaperone J-domain"/>
    <property type="match status" value="1"/>
</dbReference>
<dbReference type="GO" id="GO:0005524">
    <property type="term" value="F:ATP binding"/>
    <property type="evidence" value="ECO:0007669"/>
    <property type="project" value="InterPro"/>
</dbReference>
<dbReference type="NCBIfam" id="NF008035">
    <property type="entry name" value="PRK10767.1"/>
    <property type="match status" value="1"/>
</dbReference>
<dbReference type="GO" id="GO:0008270">
    <property type="term" value="F:zinc ion binding"/>
    <property type="evidence" value="ECO:0007669"/>
    <property type="project" value="UniProtKB-UniRule"/>
</dbReference>
<evidence type="ECO:0000256" key="3">
    <source>
        <dbReference type="ARBA" id="ARBA00022490"/>
    </source>
</evidence>
<dbReference type="Proteomes" id="UP000824123">
    <property type="component" value="Unassembled WGS sequence"/>
</dbReference>
<dbReference type="InterPro" id="IPR001623">
    <property type="entry name" value="DnaJ_domain"/>
</dbReference>
<keyword evidence="8 13" id="KW-0862">Zinc</keyword>
<dbReference type="FunFam" id="2.10.230.10:FF:000002">
    <property type="entry name" value="Molecular chaperone DnaJ"/>
    <property type="match status" value="1"/>
</dbReference>
<accession>A0A9D1LPM3</accession>
<dbReference type="InterPro" id="IPR002939">
    <property type="entry name" value="DnaJ_C"/>
</dbReference>
<keyword evidence="10 13" id="KW-0143">Chaperone</keyword>
<dbReference type="SMART" id="SM00271">
    <property type="entry name" value="DnaJ"/>
    <property type="match status" value="1"/>
</dbReference>
<dbReference type="GO" id="GO:0005737">
    <property type="term" value="C:cytoplasm"/>
    <property type="evidence" value="ECO:0007669"/>
    <property type="project" value="UniProtKB-SubCell"/>
</dbReference>
<evidence type="ECO:0000256" key="6">
    <source>
        <dbReference type="ARBA" id="ARBA00022737"/>
    </source>
</evidence>
<evidence type="ECO:0000256" key="7">
    <source>
        <dbReference type="ARBA" id="ARBA00022771"/>
    </source>
</evidence>
<evidence type="ECO:0000256" key="12">
    <source>
        <dbReference type="ARBA" id="ARBA00067609"/>
    </source>
</evidence>
<evidence type="ECO:0000256" key="5">
    <source>
        <dbReference type="ARBA" id="ARBA00022723"/>
    </source>
</evidence>
<dbReference type="Gene3D" id="1.10.287.110">
    <property type="entry name" value="DnaJ domain"/>
    <property type="match status" value="1"/>
</dbReference>
<dbReference type="Pfam" id="PF00684">
    <property type="entry name" value="DnaJ_CXXCXGXG"/>
    <property type="match status" value="1"/>
</dbReference>
<evidence type="ECO:0000256" key="13">
    <source>
        <dbReference type="HAMAP-Rule" id="MF_01152"/>
    </source>
</evidence>
<evidence type="ECO:0000256" key="10">
    <source>
        <dbReference type="ARBA" id="ARBA00023186"/>
    </source>
</evidence>
<dbReference type="InterPro" id="IPR036869">
    <property type="entry name" value="J_dom_sf"/>
</dbReference>
<dbReference type="PROSITE" id="PS00636">
    <property type="entry name" value="DNAJ_1"/>
    <property type="match status" value="1"/>
</dbReference>
<dbReference type="Gene3D" id="6.20.20.10">
    <property type="match status" value="2"/>
</dbReference>
<dbReference type="InterPro" id="IPR008971">
    <property type="entry name" value="HSP40/DnaJ_pept-bd"/>
</dbReference>
<dbReference type="HAMAP" id="MF_01152">
    <property type="entry name" value="DnaJ"/>
    <property type="match status" value="1"/>
</dbReference>
<feature type="repeat" description="CXXCXGXG motif" evidence="13">
    <location>
        <begin position="200"/>
        <end position="207"/>
    </location>
</feature>
<gene>
    <name evidence="13 17" type="primary">dnaJ</name>
    <name evidence="17" type="ORF">IAC59_00550</name>
</gene>
<keyword evidence="6 13" id="KW-0677">Repeat</keyword>
<keyword evidence="5 13" id="KW-0479">Metal-binding</keyword>
<dbReference type="CDD" id="cd06257">
    <property type="entry name" value="DnaJ"/>
    <property type="match status" value="1"/>
</dbReference>
<evidence type="ECO:0000256" key="9">
    <source>
        <dbReference type="ARBA" id="ARBA00023016"/>
    </source>
</evidence>
<dbReference type="PROSITE" id="PS51188">
    <property type="entry name" value="ZF_CR"/>
    <property type="match status" value="1"/>
</dbReference>
<dbReference type="GO" id="GO:0051082">
    <property type="term" value="F:unfolded protein binding"/>
    <property type="evidence" value="ECO:0007669"/>
    <property type="project" value="UniProtKB-UniRule"/>
</dbReference>
<dbReference type="InterPro" id="IPR012724">
    <property type="entry name" value="DnaJ"/>
</dbReference>
<dbReference type="EMBL" id="DVNK01000005">
    <property type="protein sequence ID" value="HIU45730.1"/>
    <property type="molecule type" value="Genomic_DNA"/>
</dbReference>
<sequence>MTPPETEVKALAKRDYYEVLGVSKTASDDELKKAYRTLAKKYHPDLNGGDKECEEKFKEVNEAYEVLSDPQKRARYDQFGHEDPRTGGAGGYGDFTGGFGGGFDDIFSAFFGGGFGGAQRARGPERGNDLRYDLTITFEEAAFGCEKEITVTREENCEDCGGTGAKKGTSPTTCPTCKGTGQVQSFINTPIGRVSNVRVCDACHGSGKIIKDPCPKCNGRGRVRRNRKISIKIPAGIDNGMQIPLRRQGEPGLRGGENGDLYIFVTVRPHKLFTRENYDLYCDVTVSFTQAALGGEIDVPTLNGMTKYNLPEGTQPGAVVRLRGQGIQNLRGAGKGDLYIKINVEIPRRLTEKQKELLRQFDESVTGKEYEGKKSFFDRVKDAFSN</sequence>
<dbReference type="SUPFAM" id="SSF57938">
    <property type="entry name" value="DnaJ/Hsp40 cysteine-rich domain"/>
    <property type="match status" value="1"/>
</dbReference>
<evidence type="ECO:0000256" key="4">
    <source>
        <dbReference type="ARBA" id="ARBA00022705"/>
    </source>
</evidence>
<keyword evidence="7 13" id="KW-0863">Zinc-finger</keyword>
<dbReference type="FunFam" id="2.60.260.20:FF:000004">
    <property type="entry name" value="Molecular chaperone DnaJ"/>
    <property type="match status" value="1"/>
</dbReference>
<comment type="caution">
    <text evidence="17">The sequence shown here is derived from an EMBL/GenBank/DDBJ whole genome shotgun (WGS) entry which is preliminary data.</text>
</comment>
<comment type="subunit">
    <text evidence="2 13">Homodimer.</text>
</comment>
<dbReference type="Pfam" id="PF01556">
    <property type="entry name" value="DnaJ_C"/>
    <property type="match status" value="1"/>
</dbReference>
<reference evidence="17" key="2">
    <citation type="journal article" date="2021" name="PeerJ">
        <title>Extensive microbial diversity within the chicken gut microbiome revealed by metagenomics and culture.</title>
        <authorList>
            <person name="Gilroy R."/>
            <person name="Ravi A."/>
            <person name="Getino M."/>
            <person name="Pursley I."/>
            <person name="Horton D.L."/>
            <person name="Alikhan N.F."/>
            <person name="Baker D."/>
            <person name="Gharbi K."/>
            <person name="Hall N."/>
            <person name="Watson M."/>
            <person name="Adriaenssens E.M."/>
            <person name="Foster-Nyarko E."/>
            <person name="Jarju S."/>
            <person name="Secka A."/>
            <person name="Antonio M."/>
            <person name="Oren A."/>
            <person name="Chaudhuri R.R."/>
            <person name="La Ragione R."/>
            <person name="Hildebrand F."/>
            <person name="Pallen M.J."/>
        </authorList>
    </citation>
    <scope>NUCLEOTIDE SEQUENCE</scope>
    <source>
        <strain evidence="17">ChiSxjej2B14-8506</strain>
    </source>
</reference>
<feature type="binding site" evidence="13">
    <location>
        <position position="160"/>
    </location>
    <ligand>
        <name>Zn(2+)</name>
        <dbReference type="ChEBI" id="CHEBI:29105"/>
        <label>1</label>
    </ligand>
</feature>
<dbReference type="PRINTS" id="PR00625">
    <property type="entry name" value="JDOMAIN"/>
</dbReference>
<evidence type="ECO:0000259" key="15">
    <source>
        <dbReference type="PROSITE" id="PS50076"/>
    </source>
</evidence>
<reference evidence="17" key="1">
    <citation type="submission" date="2020-10" db="EMBL/GenBank/DDBJ databases">
        <authorList>
            <person name="Gilroy R."/>
        </authorList>
    </citation>
    <scope>NUCLEOTIDE SEQUENCE</scope>
    <source>
        <strain evidence="17">ChiSxjej2B14-8506</strain>
    </source>
</reference>
<feature type="binding site" evidence="13">
    <location>
        <position position="200"/>
    </location>
    <ligand>
        <name>Zn(2+)</name>
        <dbReference type="ChEBI" id="CHEBI:29105"/>
        <label>2</label>
    </ligand>
</feature>
<keyword evidence="4 13" id="KW-0235">DNA replication</keyword>
<feature type="domain" description="CR-type" evidence="16">
    <location>
        <begin position="144"/>
        <end position="226"/>
    </location>
</feature>
<dbReference type="Pfam" id="PF00226">
    <property type="entry name" value="DnaJ"/>
    <property type="match status" value="1"/>
</dbReference>
<dbReference type="PANTHER" id="PTHR43096">
    <property type="entry name" value="DNAJ HOMOLOG 1, MITOCHONDRIAL-RELATED"/>
    <property type="match status" value="1"/>
</dbReference>
<dbReference type="FunFam" id="1.10.287.110:FF:000031">
    <property type="entry name" value="Molecular chaperone DnaJ"/>
    <property type="match status" value="1"/>
</dbReference>
<evidence type="ECO:0000256" key="14">
    <source>
        <dbReference type="PROSITE-ProRule" id="PRU00546"/>
    </source>
</evidence>
<proteinExistence type="inferred from homology"/>
<dbReference type="AlphaFoldDB" id="A0A9D1LPM3"/>
<dbReference type="Gene3D" id="2.60.260.20">
    <property type="entry name" value="Urease metallochaperone UreE, N-terminal domain"/>
    <property type="match status" value="2"/>
</dbReference>
<comment type="subcellular location">
    <subcellularLocation>
        <location evidence="1 13">Cytoplasm</location>
    </subcellularLocation>
</comment>
<dbReference type="GO" id="GO:0042026">
    <property type="term" value="P:protein refolding"/>
    <property type="evidence" value="ECO:0007669"/>
    <property type="project" value="TreeGrafter"/>
</dbReference>
<keyword evidence="9 13" id="KW-0346">Stress response</keyword>
<evidence type="ECO:0000313" key="17">
    <source>
        <dbReference type="EMBL" id="HIU45730.1"/>
    </source>
</evidence>
<keyword evidence="3 13" id="KW-0963">Cytoplasm</keyword>
<feature type="binding site" evidence="13">
    <location>
        <position position="174"/>
    </location>
    <ligand>
        <name>Zn(2+)</name>
        <dbReference type="ChEBI" id="CHEBI:29105"/>
        <label>2</label>
    </ligand>
</feature>
<dbReference type="PROSITE" id="PS50076">
    <property type="entry name" value="DNAJ_2"/>
    <property type="match status" value="1"/>
</dbReference>
<feature type="binding site" evidence="13">
    <location>
        <position position="177"/>
    </location>
    <ligand>
        <name>Zn(2+)</name>
        <dbReference type="ChEBI" id="CHEBI:29105"/>
        <label>2</label>
    </ligand>
</feature>
<organism evidence="17 18">
    <name type="scientific">Candidatus Fimadaptatus faecigallinarum</name>
    <dbReference type="NCBI Taxonomy" id="2840814"/>
    <lineage>
        <taxon>Bacteria</taxon>
        <taxon>Bacillati</taxon>
        <taxon>Bacillota</taxon>
        <taxon>Clostridia</taxon>
        <taxon>Eubacteriales</taxon>
        <taxon>Candidatus Fimadaptatus</taxon>
    </lineage>
</organism>
<evidence type="ECO:0000256" key="8">
    <source>
        <dbReference type="ARBA" id="ARBA00022833"/>
    </source>
</evidence>